<keyword evidence="2" id="KW-0820">tRNA-binding</keyword>
<dbReference type="PANTHER" id="PTHR17224">
    <property type="entry name" value="PEPTIDYL-TRNA HYDROLASE"/>
    <property type="match status" value="1"/>
</dbReference>
<accession>C4JGZ5</accession>
<comment type="similarity">
    <text evidence="5">Belongs to the PTH family.</text>
</comment>
<name>C4JGZ5_UNCRE</name>
<keyword evidence="3" id="KW-0378">Hydrolase</keyword>
<evidence type="ECO:0000256" key="3">
    <source>
        <dbReference type="ARBA" id="ARBA00022801"/>
    </source>
</evidence>
<dbReference type="AlphaFoldDB" id="C4JGZ5"/>
<dbReference type="KEGG" id="ure:UREG_01246"/>
<dbReference type="STRING" id="336963.C4JGZ5"/>
<dbReference type="InParanoid" id="C4JGZ5"/>
<reference evidence="7" key="1">
    <citation type="journal article" date="2009" name="Genome Res.">
        <title>Comparative genomic analyses of the human fungal pathogens Coccidioides and their relatives.</title>
        <authorList>
            <person name="Sharpton T.J."/>
            <person name="Stajich J.E."/>
            <person name="Rounsley S.D."/>
            <person name="Gardner M.J."/>
            <person name="Wortman J.R."/>
            <person name="Jordar V.S."/>
            <person name="Maiti R."/>
            <person name="Kodira C.D."/>
            <person name="Neafsey D.E."/>
            <person name="Zeng Q."/>
            <person name="Hung C.-Y."/>
            <person name="McMahan C."/>
            <person name="Muszewska A."/>
            <person name="Grynberg M."/>
            <person name="Mandel M.A."/>
            <person name="Kellner E.M."/>
            <person name="Barker B.M."/>
            <person name="Galgiani J.N."/>
            <person name="Orbach M.J."/>
            <person name="Kirkland T.N."/>
            <person name="Cole G.T."/>
            <person name="Henn M.R."/>
            <person name="Birren B.W."/>
            <person name="Taylor J.W."/>
        </authorList>
    </citation>
    <scope>NUCLEOTIDE SEQUENCE [LARGE SCALE GENOMIC DNA]</scope>
    <source>
        <strain evidence="7">UAMH 1704</strain>
    </source>
</reference>
<dbReference type="InterPro" id="IPR036416">
    <property type="entry name" value="Pept_tRNA_hydro_sf"/>
</dbReference>
<dbReference type="Pfam" id="PF01195">
    <property type="entry name" value="Pept_tRNA_hydro"/>
    <property type="match status" value="1"/>
</dbReference>
<dbReference type="EMBL" id="CH476615">
    <property type="protein sequence ID" value="EEP76397.1"/>
    <property type="molecule type" value="Genomic_DNA"/>
</dbReference>
<dbReference type="SUPFAM" id="SSF53178">
    <property type="entry name" value="Peptidyl-tRNA hydrolase-like"/>
    <property type="match status" value="1"/>
</dbReference>
<dbReference type="GO" id="GO:0000049">
    <property type="term" value="F:tRNA binding"/>
    <property type="evidence" value="ECO:0007669"/>
    <property type="project" value="UniProtKB-KW"/>
</dbReference>
<evidence type="ECO:0000256" key="5">
    <source>
        <dbReference type="ARBA" id="ARBA00038063"/>
    </source>
</evidence>
<keyword evidence="4" id="KW-0694">RNA-binding</keyword>
<dbReference type="GeneID" id="8444606"/>
<gene>
    <name evidence="6" type="ORF">UREG_01246</name>
</gene>
<dbReference type="HOGENOM" id="CLU_1653450_0_0_1"/>
<dbReference type="InterPro" id="IPR001328">
    <property type="entry name" value="Pept_tRNA_hydro"/>
</dbReference>
<dbReference type="Gene3D" id="3.40.50.1470">
    <property type="entry name" value="Peptidyl-tRNA hydrolase"/>
    <property type="match status" value="1"/>
</dbReference>
<evidence type="ECO:0000313" key="7">
    <source>
        <dbReference type="Proteomes" id="UP000002058"/>
    </source>
</evidence>
<evidence type="ECO:0000256" key="1">
    <source>
        <dbReference type="ARBA" id="ARBA00013260"/>
    </source>
</evidence>
<dbReference type="EC" id="3.1.1.29" evidence="1"/>
<protein>
    <recommendedName>
        <fullName evidence="1">peptidyl-tRNA hydrolase</fullName>
        <ecNumber evidence="1">3.1.1.29</ecNumber>
    </recommendedName>
</protein>
<proteinExistence type="inferred from homology"/>
<dbReference type="InterPro" id="IPR018171">
    <property type="entry name" value="Pept_tRNA_hydro_CS"/>
</dbReference>
<evidence type="ECO:0000256" key="4">
    <source>
        <dbReference type="ARBA" id="ARBA00022884"/>
    </source>
</evidence>
<dbReference type="VEuPathDB" id="FungiDB:UREG_01246"/>
<dbReference type="Proteomes" id="UP000002058">
    <property type="component" value="Unassembled WGS sequence"/>
</dbReference>
<keyword evidence="7" id="KW-1185">Reference proteome</keyword>
<dbReference type="PROSITE" id="PS01196">
    <property type="entry name" value="PEPT_TRNA_HYDROL_2"/>
    <property type="match status" value="1"/>
</dbReference>
<dbReference type="OrthoDB" id="1711136at2759"/>
<dbReference type="GO" id="GO:0004045">
    <property type="term" value="F:peptidyl-tRNA hydrolase activity"/>
    <property type="evidence" value="ECO:0007669"/>
    <property type="project" value="UniProtKB-EC"/>
</dbReference>
<dbReference type="PANTHER" id="PTHR17224:SF1">
    <property type="entry name" value="PEPTIDYL-TRNA HYDROLASE"/>
    <property type="match status" value="1"/>
</dbReference>
<organism evidence="6 7">
    <name type="scientific">Uncinocarpus reesii (strain UAMH 1704)</name>
    <dbReference type="NCBI Taxonomy" id="336963"/>
    <lineage>
        <taxon>Eukaryota</taxon>
        <taxon>Fungi</taxon>
        <taxon>Dikarya</taxon>
        <taxon>Ascomycota</taxon>
        <taxon>Pezizomycotina</taxon>
        <taxon>Eurotiomycetes</taxon>
        <taxon>Eurotiomycetidae</taxon>
        <taxon>Onygenales</taxon>
        <taxon>Onygenaceae</taxon>
        <taxon>Uncinocarpus</taxon>
    </lineage>
</organism>
<dbReference type="RefSeq" id="XP_002541730.1">
    <property type="nucleotide sequence ID" value="XM_002541684.1"/>
</dbReference>
<dbReference type="OMA" id="FPRCKDE"/>
<evidence type="ECO:0000313" key="6">
    <source>
        <dbReference type="EMBL" id="EEP76397.1"/>
    </source>
</evidence>
<evidence type="ECO:0000256" key="2">
    <source>
        <dbReference type="ARBA" id="ARBA00022555"/>
    </source>
</evidence>
<sequence length="160" mass="17041">MAVAGRRCRQCSRLARAVQRGGIRKKNKADARPPLSLILVHDELELAPGELRIRRGGAELSARGHNGIKSVTQSLVKANLLPASSALSKGGGKNGAAEDVGLPPILIRVGIGIGRPASRDPNTVADYVLREMRAAQYQETCAQAAPFAEILEAEMVRIQS</sequence>
<dbReference type="eggNOG" id="KOG2255">
    <property type="taxonomic scope" value="Eukaryota"/>
</dbReference>